<comment type="similarity">
    <text evidence="1 3">Belongs to the CMC family.</text>
</comment>
<dbReference type="PROSITE" id="PS51808">
    <property type="entry name" value="CHCH"/>
    <property type="match status" value="1"/>
</dbReference>
<dbReference type="Proteomes" id="UP001381693">
    <property type="component" value="Unassembled WGS sequence"/>
</dbReference>
<dbReference type="PANTHER" id="PTHR22977">
    <property type="entry name" value="COX ASSEMBLY MITOCHONDRIAL PROTEIN"/>
    <property type="match status" value="1"/>
</dbReference>
<dbReference type="EMBL" id="JAXCGZ010010809">
    <property type="protein sequence ID" value="KAK7075413.1"/>
    <property type="molecule type" value="Genomic_DNA"/>
</dbReference>
<organism evidence="4 5">
    <name type="scientific">Halocaridina rubra</name>
    <name type="common">Hawaiian red shrimp</name>
    <dbReference type="NCBI Taxonomy" id="373956"/>
    <lineage>
        <taxon>Eukaryota</taxon>
        <taxon>Metazoa</taxon>
        <taxon>Ecdysozoa</taxon>
        <taxon>Arthropoda</taxon>
        <taxon>Crustacea</taxon>
        <taxon>Multicrustacea</taxon>
        <taxon>Malacostraca</taxon>
        <taxon>Eumalacostraca</taxon>
        <taxon>Eucarida</taxon>
        <taxon>Decapoda</taxon>
        <taxon>Pleocyemata</taxon>
        <taxon>Caridea</taxon>
        <taxon>Atyoidea</taxon>
        <taxon>Atyidae</taxon>
        <taxon>Halocaridina</taxon>
    </lineage>
</organism>
<evidence type="ECO:0000256" key="3">
    <source>
        <dbReference type="RuleBase" id="RU364104"/>
    </source>
</evidence>
<keyword evidence="3" id="KW-0496">Mitochondrion</keyword>
<protein>
    <recommendedName>
        <fullName evidence="3">COX assembly mitochondrial protein</fullName>
    </recommendedName>
</protein>
<name>A0AAN9A568_HALRR</name>
<dbReference type="GO" id="GO:0005739">
    <property type="term" value="C:mitochondrion"/>
    <property type="evidence" value="ECO:0007669"/>
    <property type="project" value="UniProtKB-SubCell"/>
</dbReference>
<proteinExistence type="inferred from homology"/>
<evidence type="ECO:0000256" key="1">
    <source>
        <dbReference type="ARBA" id="ARBA00007347"/>
    </source>
</evidence>
<comment type="subcellular location">
    <subcellularLocation>
        <location evidence="3">Mitochondrion</location>
    </subcellularLocation>
</comment>
<dbReference type="InterPro" id="IPR013892">
    <property type="entry name" value="Cyt_c_biogenesis_Cmc1-like"/>
</dbReference>
<keyword evidence="5" id="KW-1185">Reference proteome</keyword>
<evidence type="ECO:0000313" key="4">
    <source>
        <dbReference type="EMBL" id="KAK7075413.1"/>
    </source>
</evidence>
<evidence type="ECO:0000256" key="2">
    <source>
        <dbReference type="ARBA" id="ARBA00023157"/>
    </source>
</evidence>
<comment type="caution">
    <text evidence="4">The sequence shown here is derived from an EMBL/GenBank/DDBJ whole genome shotgun (WGS) entry which is preliminary data.</text>
</comment>
<reference evidence="4 5" key="1">
    <citation type="submission" date="2023-11" db="EMBL/GenBank/DDBJ databases">
        <title>Halocaridina rubra genome assembly.</title>
        <authorList>
            <person name="Smith C."/>
        </authorList>
    </citation>
    <scope>NUCLEOTIDE SEQUENCE [LARGE SCALE GENOMIC DNA]</scope>
    <source>
        <strain evidence="4">EP-1</strain>
        <tissue evidence="4">Whole</tissue>
    </source>
</reference>
<dbReference type="Pfam" id="PF08583">
    <property type="entry name" value="Cmc1"/>
    <property type="match status" value="1"/>
</dbReference>
<accession>A0AAN9A568</accession>
<dbReference type="AlphaFoldDB" id="A0AAN9A568"/>
<dbReference type="PANTHER" id="PTHR22977:SF5">
    <property type="entry name" value="COX ASSEMBLY MITOCHONDRIAL PROTEIN HOMOLOG"/>
    <property type="match status" value="1"/>
</dbReference>
<sequence>MEVLIPKKMREIARDEKCPKEVADFTKCCKDSGLKMIYKCRAENKALWDCLTHWYNDAEFKERCRNEYLQERSEYRRTGLTQKERKNLQTTGF</sequence>
<gene>
    <name evidence="4" type="primary">CMC1_1</name>
    <name evidence="4" type="ORF">SK128_006117</name>
</gene>
<evidence type="ECO:0000313" key="5">
    <source>
        <dbReference type="Proteomes" id="UP001381693"/>
    </source>
</evidence>
<keyword evidence="2" id="KW-1015">Disulfide bond</keyword>